<evidence type="ECO:0000256" key="1">
    <source>
        <dbReference type="ARBA" id="ARBA00000312"/>
    </source>
</evidence>
<dbReference type="GO" id="GO:0009236">
    <property type="term" value="P:cobalamin biosynthetic process"/>
    <property type="evidence" value="ECO:0007669"/>
    <property type="project" value="UniProtKB-UniPathway"/>
</dbReference>
<dbReference type="STRING" id="54398.Ga0074115_12315"/>
<evidence type="ECO:0000256" key="10">
    <source>
        <dbReference type="ARBA" id="ARBA00022573"/>
    </source>
</evidence>
<comment type="caution">
    <text evidence="20">The sequence shown here is derived from an EMBL/GenBank/DDBJ whole genome shotgun (WGS) entry which is preliminary data.</text>
</comment>
<comment type="catalytic activity">
    <reaction evidence="3">
        <text>adenosylcob(III)inamide + GTP = adenosylcob(III)inamide phosphate + GDP + H(+)</text>
        <dbReference type="Rhea" id="RHEA:15765"/>
        <dbReference type="ChEBI" id="CHEBI:2480"/>
        <dbReference type="ChEBI" id="CHEBI:15378"/>
        <dbReference type="ChEBI" id="CHEBI:37565"/>
        <dbReference type="ChEBI" id="CHEBI:58189"/>
        <dbReference type="ChEBI" id="CHEBI:58502"/>
        <dbReference type="EC" id="2.7.1.156"/>
    </reaction>
</comment>
<comment type="catalytic activity">
    <reaction evidence="2">
        <text>adenosylcob(III)inamide phosphate + GTP + H(+) = adenosylcob(III)inamide-GDP + diphosphate</text>
        <dbReference type="Rhea" id="RHEA:22712"/>
        <dbReference type="ChEBI" id="CHEBI:15378"/>
        <dbReference type="ChEBI" id="CHEBI:33019"/>
        <dbReference type="ChEBI" id="CHEBI:37565"/>
        <dbReference type="ChEBI" id="CHEBI:58502"/>
        <dbReference type="ChEBI" id="CHEBI:60487"/>
        <dbReference type="EC" id="2.7.7.62"/>
    </reaction>
</comment>
<evidence type="ECO:0000256" key="15">
    <source>
        <dbReference type="ARBA" id="ARBA00023134"/>
    </source>
</evidence>
<keyword evidence="10" id="KW-0169">Cobalamin biosynthesis</keyword>
<dbReference type="GO" id="GO:0005524">
    <property type="term" value="F:ATP binding"/>
    <property type="evidence" value="ECO:0007669"/>
    <property type="project" value="UniProtKB-KW"/>
</dbReference>
<organism evidence="20 21">
    <name type="scientific">endosymbiont of Ridgeia piscesae</name>
    <dbReference type="NCBI Taxonomy" id="54398"/>
    <lineage>
        <taxon>Bacteria</taxon>
        <taxon>Pseudomonadati</taxon>
        <taxon>Pseudomonadota</taxon>
        <taxon>Gammaproteobacteria</taxon>
        <taxon>sulfur-oxidizing symbionts</taxon>
    </lineage>
</organism>
<keyword evidence="11 20" id="KW-0808">Transferase</keyword>
<comment type="pathway">
    <text evidence="6">Cofactor biosynthesis; adenosylcobalamin biosynthesis; adenosylcobalamin from cob(II)yrinate a,c-diamide: step 5/7.</text>
</comment>
<evidence type="ECO:0000256" key="18">
    <source>
        <dbReference type="PIRSR" id="PIRSR006135-1"/>
    </source>
</evidence>
<evidence type="ECO:0000256" key="14">
    <source>
        <dbReference type="ARBA" id="ARBA00022840"/>
    </source>
</evidence>
<evidence type="ECO:0000256" key="16">
    <source>
        <dbReference type="ARBA" id="ARBA00029570"/>
    </source>
</evidence>
<comment type="catalytic activity">
    <reaction evidence="1">
        <text>adenosylcob(III)inamide + ATP = adenosylcob(III)inamide phosphate + ADP + H(+)</text>
        <dbReference type="Rhea" id="RHEA:15769"/>
        <dbReference type="ChEBI" id="CHEBI:2480"/>
        <dbReference type="ChEBI" id="CHEBI:15378"/>
        <dbReference type="ChEBI" id="CHEBI:30616"/>
        <dbReference type="ChEBI" id="CHEBI:58502"/>
        <dbReference type="ChEBI" id="CHEBI:456216"/>
        <dbReference type="EC" id="2.7.1.156"/>
    </reaction>
</comment>
<dbReference type="SUPFAM" id="SSF52540">
    <property type="entry name" value="P-loop containing nucleoside triphosphate hydrolases"/>
    <property type="match status" value="1"/>
</dbReference>
<evidence type="ECO:0000256" key="2">
    <source>
        <dbReference type="ARBA" id="ARBA00000711"/>
    </source>
</evidence>
<dbReference type="AlphaFoldDB" id="A0A0T5ZAU3"/>
<evidence type="ECO:0000313" key="20">
    <source>
        <dbReference type="EMBL" id="KRT59944.1"/>
    </source>
</evidence>
<comment type="similarity">
    <text evidence="7">Belongs to the CobU/CobP family.</text>
</comment>
<dbReference type="GO" id="GO:0043752">
    <property type="term" value="F:adenosylcobinamide kinase activity"/>
    <property type="evidence" value="ECO:0007669"/>
    <property type="project" value="UniProtKB-EC"/>
</dbReference>
<sequence length="186" mass="20404">TEDQAEGGIDMMNAKTLILGGVRSGKSRLAERLARDSQQPVSYIATATAQDEEMRARIAAHRRHRPAHWQLIEEPIQLAAVLNTHALAGHCLLVDCLTLWLTNLLMAEDSSLFERERAALLAVLPTLQGQIILVSNETNMGVMPLGELSRRYCDEAGRLHQELAQACDQVILTVAGLPHILKGGQL</sequence>
<dbReference type="Proteomes" id="UP000051276">
    <property type="component" value="Unassembled WGS sequence"/>
</dbReference>
<dbReference type="Gene3D" id="3.40.50.300">
    <property type="entry name" value="P-loop containing nucleotide triphosphate hydrolases"/>
    <property type="match status" value="1"/>
</dbReference>
<keyword evidence="13 20" id="KW-0418">Kinase</keyword>
<feature type="active site" description="GMP-histidine intermediate" evidence="18">
    <location>
        <position position="61"/>
    </location>
</feature>
<comment type="function">
    <text evidence="4">Catalyzes ATP-dependent phosphorylation of adenosylcobinamide and addition of GMP to adenosylcobinamide phosphate.</text>
</comment>
<feature type="binding site" evidence="19">
    <location>
        <position position="73"/>
    </location>
    <ligand>
        <name>GTP</name>
        <dbReference type="ChEBI" id="CHEBI:37565"/>
    </ligand>
</feature>
<dbReference type="InterPro" id="IPR003203">
    <property type="entry name" value="CobU/CobP"/>
</dbReference>
<dbReference type="GO" id="GO:0005525">
    <property type="term" value="F:GTP binding"/>
    <property type="evidence" value="ECO:0007669"/>
    <property type="project" value="UniProtKB-KW"/>
</dbReference>
<dbReference type="EC" id="2.7.1.156" evidence="8"/>
<comment type="pathway">
    <text evidence="5">Cofactor biosynthesis; adenosylcobalamin biosynthesis; adenosylcobalamin from cob(II)yrinate a,c-diamide: step 6/7.</text>
</comment>
<proteinExistence type="inferred from homology"/>
<feature type="binding site" evidence="19">
    <location>
        <position position="95"/>
    </location>
    <ligand>
        <name>GTP</name>
        <dbReference type="ChEBI" id="CHEBI:37565"/>
    </ligand>
</feature>
<accession>A0A0T5ZAU3</accession>
<evidence type="ECO:0000256" key="19">
    <source>
        <dbReference type="PIRSR" id="PIRSR006135-2"/>
    </source>
</evidence>
<evidence type="ECO:0000256" key="12">
    <source>
        <dbReference type="ARBA" id="ARBA00022741"/>
    </source>
</evidence>
<dbReference type="PIRSF" id="PIRSF006135">
    <property type="entry name" value="CobU"/>
    <property type="match status" value="1"/>
</dbReference>
<evidence type="ECO:0000256" key="11">
    <source>
        <dbReference type="ARBA" id="ARBA00022679"/>
    </source>
</evidence>
<dbReference type="InterPro" id="IPR027417">
    <property type="entry name" value="P-loop_NTPase"/>
</dbReference>
<feature type="binding site" evidence="19">
    <location>
        <begin position="45"/>
        <end position="47"/>
    </location>
    <ligand>
        <name>GTP</name>
        <dbReference type="ChEBI" id="CHEBI:37565"/>
    </ligand>
</feature>
<evidence type="ECO:0000256" key="3">
    <source>
        <dbReference type="ARBA" id="ARBA00001522"/>
    </source>
</evidence>
<feature type="binding site" evidence="19">
    <location>
        <begin position="62"/>
        <end position="65"/>
    </location>
    <ligand>
        <name>GTP</name>
        <dbReference type="ChEBI" id="CHEBI:37565"/>
    </ligand>
</feature>
<keyword evidence="20" id="KW-0548">Nucleotidyltransferase</keyword>
<evidence type="ECO:0000256" key="6">
    <source>
        <dbReference type="ARBA" id="ARBA00005159"/>
    </source>
</evidence>
<dbReference type="EMBL" id="LMXI01000057">
    <property type="protein sequence ID" value="KRT59944.1"/>
    <property type="molecule type" value="Genomic_DNA"/>
</dbReference>
<dbReference type="PANTHER" id="PTHR34848">
    <property type="match status" value="1"/>
</dbReference>
<evidence type="ECO:0000256" key="8">
    <source>
        <dbReference type="ARBA" id="ARBA00012016"/>
    </source>
</evidence>
<gene>
    <name evidence="20" type="ORF">Ga0076813_16379</name>
</gene>
<keyword evidence="14" id="KW-0067">ATP-binding</keyword>
<dbReference type="GO" id="GO:0008820">
    <property type="term" value="F:cobinamide phosphate guanylyltransferase activity"/>
    <property type="evidence" value="ECO:0007669"/>
    <property type="project" value="UniProtKB-EC"/>
</dbReference>
<protein>
    <recommendedName>
        <fullName evidence="16">Adenosylcobinamide kinase</fullName>
        <ecNumber evidence="8">2.7.1.156</ecNumber>
        <ecNumber evidence="9">2.7.7.62</ecNumber>
    </recommendedName>
    <alternativeName>
        <fullName evidence="17">Adenosylcobinamide-phosphate guanylyltransferase</fullName>
    </alternativeName>
</protein>
<dbReference type="NCBIfam" id="NF004469">
    <property type="entry name" value="PRK05800.1"/>
    <property type="match status" value="1"/>
</dbReference>
<evidence type="ECO:0000256" key="9">
    <source>
        <dbReference type="ARBA" id="ARBA00012523"/>
    </source>
</evidence>
<dbReference type="UniPathway" id="UPA00148">
    <property type="reaction ID" value="UER00236"/>
</dbReference>
<feature type="binding site" evidence="19">
    <location>
        <begin position="20"/>
        <end position="27"/>
    </location>
    <ligand>
        <name>GTP</name>
        <dbReference type="ChEBI" id="CHEBI:37565"/>
    </ligand>
</feature>
<dbReference type="PATRIC" id="fig|54398.4.peg.1871"/>
<reference evidence="20 21" key="1">
    <citation type="submission" date="2015-11" db="EMBL/GenBank/DDBJ databases">
        <title>The genome of Candidatus Endoriftia persephone in Ridgeia piscesae and population structure of the North Eastern Pacific vestimentiferan symbionts.</title>
        <authorList>
            <person name="Perez M."/>
            <person name="Juniper K.S."/>
        </authorList>
    </citation>
    <scope>NUCLEOTIDE SEQUENCE [LARGE SCALE GENOMIC DNA]</scope>
    <source>
        <strain evidence="20">Ind10</strain>
    </source>
</reference>
<keyword evidence="12 19" id="KW-0547">Nucleotide-binding</keyword>
<dbReference type="PANTHER" id="PTHR34848:SF1">
    <property type="entry name" value="BIFUNCTIONAL ADENOSYLCOBALAMIN BIOSYNTHESIS PROTEIN COBU"/>
    <property type="match status" value="1"/>
</dbReference>
<evidence type="ECO:0000256" key="17">
    <source>
        <dbReference type="ARBA" id="ARBA00030571"/>
    </source>
</evidence>
<evidence type="ECO:0000313" key="21">
    <source>
        <dbReference type="Proteomes" id="UP000051276"/>
    </source>
</evidence>
<evidence type="ECO:0000256" key="4">
    <source>
        <dbReference type="ARBA" id="ARBA00003889"/>
    </source>
</evidence>
<dbReference type="Pfam" id="PF02283">
    <property type="entry name" value="CobU"/>
    <property type="match status" value="1"/>
</dbReference>
<dbReference type="CDD" id="cd00544">
    <property type="entry name" value="CobU"/>
    <property type="match status" value="1"/>
</dbReference>
<dbReference type="EC" id="2.7.7.62" evidence="9"/>
<feature type="non-terminal residue" evidence="20">
    <location>
        <position position="1"/>
    </location>
</feature>
<evidence type="ECO:0000256" key="5">
    <source>
        <dbReference type="ARBA" id="ARBA00004692"/>
    </source>
</evidence>
<evidence type="ECO:0000256" key="7">
    <source>
        <dbReference type="ARBA" id="ARBA00007490"/>
    </source>
</evidence>
<keyword evidence="15 19" id="KW-0342">GTP-binding</keyword>
<name>A0A0T5ZAU3_9GAMM</name>
<evidence type="ECO:0000256" key="13">
    <source>
        <dbReference type="ARBA" id="ARBA00022777"/>
    </source>
</evidence>